<dbReference type="EMBL" id="PZZN01000001">
    <property type="protein sequence ID" value="PTM46779.1"/>
    <property type="molecule type" value="Genomic_DNA"/>
</dbReference>
<comment type="similarity">
    <text evidence="1 3">Belongs to the type-B carboxylesterase/lipase family.</text>
</comment>
<dbReference type="EC" id="3.1.1.-" evidence="3"/>
<dbReference type="Pfam" id="PF00135">
    <property type="entry name" value="COesterase"/>
    <property type="match status" value="2"/>
</dbReference>
<comment type="caution">
    <text evidence="5">The sequence shown here is derived from an EMBL/GenBank/DDBJ whole genome shotgun (WGS) entry which is preliminary data.</text>
</comment>
<dbReference type="SUPFAM" id="SSF53474">
    <property type="entry name" value="alpha/beta-Hydrolases"/>
    <property type="match status" value="1"/>
</dbReference>
<evidence type="ECO:0000259" key="4">
    <source>
        <dbReference type="Pfam" id="PF00135"/>
    </source>
</evidence>
<keyword evidence="6" id="KW-1185">Reference proteome</keyword>
<feature type="domain" description="Carboxylesterase type B" evidence="4">
    <location>
        <begin position="32"/>
        <end position="359"/>
    </location>
</feature>
<organism evidence="5 6">
    <name type="scientific">Sphingomonas aerolata</name>
    <dbReference type="NCBI Taxonomy" id="185951"/>
    <lineage>
        <taxon>Bacteria</taxon>
        <taxon>Pseudomonadati</taxon>
        <taxon>Pseudomonadota</taxon>
        <taxon>Alphaproteobacteria</taxon>
        <taxon>Sphingomonadales</taxon>
        <taxon>Sphingomonadaceae</taxon>
        <taxon>Sphingomonas</taxon>
    </lineage>
</organism>
<dbReference type="InterPro" id="IPR050309">
    <property type="entry name" value="Type-B_Carboxylest/Lipase"/>
</dbReference>
<evidence type="ECO:0000256" key="2">
    <source>
        <dbReference type="ARBA" id="ARBA00022801"/>
    </source>
</evidence>
<dbReference type="PANTHER" id="PTHR11559">
    <property type="entry name" value="CARBOXYLESTERASE"/>
    <property type="match status" value="1"/>
</dbReference>
<gene>
    <name evidence="5" type="ORF">C8J24_0153</name>
</gene>
<protein>
    <recommendedName>
        <fullName evidence="3">Carboxylic ester hydrolase</fullName>
        <ecNumber evidence="3">3.1.1.-</ecNumber>
    </recommendedName>
</protein>
<dbReference type="InterPro" id="IPR002018">
    <property type="entry name" value="CarbesteraseB"/>
</dbReference>
<sequence length="538" mass="55616">MSMQRASTALATVMTCVAAMVPGTGAAQGVTPPVKVEGGSVTGTTAAGVAVFKGIPFAAPPVGPLRWRAPQPVQKWSGMRAADRFGHDCMQLPFPSDAAPLGTTPAEDCLVLNVWRPAASGAPKPVLVWIYGGGFVNGGSSPAVYDGSAFARQDVVFVSFNYRLGRFGFFAHPALSAANEGPLGNYALLDQIAALQWVRANIAKFGGDPAQVTLMGESAGGASVLNLMASPMAKGLFARAIVMSGGGRTLIGGVPLRGEAGGRASAETIGVNFATTQGIAGRSAAETLAALRALPADEVRGELNLAYRGPVDVPTYAGGPIVDGRVVVGTTDGAMRRGTAMAVPMMVGTTDADIAGFGETSKEGLFASFGAQADAARAAYDPVGTQELAAVGPEVGRDRLMHEPARLVAQETQRTGQPAYLYRFGYVAQSMRKDWSGAPHATDIPYFFDTVAAKYGAALTPQDARAAQLANRYVVNFVRKGDPNAPGLPRWPAFDARRGAVQLLQADASAINGVDPLKARLDAVQGAADAVSGGPERR</sequence>
<evidence type="ECO:0000256" key="1">
    <source>
        <dbReference type="ARBA" id="ARBA00005964"/>
    </source>
</evidence>
<dbReference type="PROSITE" id="PS00122">
    <property type="entry name" value="CARBOXYLESTERASE_B_1"/>
    <property type="match status" value="1"/>
</dbReference>
<dbReference type="InterPro" id="IPR019826">
    <property type="entry name" value="Carboxylesterase_B_AS"/>
</dbReference>
<dbReference type="Proteomes" id="UP000240996">
    <property type="component" value="Unassembled WGS sequence"/>
</dbReference>
<name>A0A2T4YSK3_9SPHN</name>
<dbReference type="AlphaFoldDB" id="A0A2T4YSK3"/>
<feature type="signal peptide" evidence="3">
    <location>
        <begin position="1"/>
        <end position="26"/>
    </location>
</feature>
<feature type="chain" id="PRO_5015373350" description="Carboxylic ester hydrolase" evidence="3">
    <location>
        <begin position="27"/>
        <end position="538"/>
    </location>
</feature>
<keyword evidence="3" id="KW-0732">Signal</keyword>
<dbReference type="InterPro" id="IPR029058">
    <property type="entry name" value="AB_hydrolase_fold"/>
</dbReference>
<evidence type="ECO:0000313" key="5">
    <source>
        <dbReference type="EMBL" id="PTM46779.1"/>
    </source>
</evidence>
<keyword evidence="2 3" id="KW-0378">Hydrolase</keyword>
<dbReference type="Gene3D" id="3.40.50.1820">
    <property type="entry name" value="alpha/beta hydrolase"/>
    <property type="match status" value="1"/>
</dbReference>
<evidence type="ECO:0000256" key="3">
    <source>
        <dbReference type="RuleBase" id="RU361235"/>
    </source>
</evidence>
<evidence type="ECO:0000313" key="6">
    <source>
        <dbReference type="Proteomes" id="UP000240996"/>
    </source>
</evidence>
<dbReference type="GO" id="GO:0016787">
    <property type="term" value="F:hydrolase activity"/>
    <property type="evidence" value="ECO:0007669"/>
    <property type="project" value="UniProtKB-KW"/>
</dbReference>
<feature type="domain" description="Carboxylesterase type B" evidence="4">
    <location>
        <begin position="397"/>
        <end position="506"/>
    </location>
</feature>
<accession>A0A2T4YSK3</accession>
<reference evidence="5 6" key="1">
    <citation type="submission" date="2018-04" db="EMBL/GenBank/DDBJ databases">
        <title>Genomic Encyclopedia of Type Strains, Phase III (KMG-III): the genomes of soil and plant-associated and newly described type strains.</title>
        <authorList>
            <person name="Whitman W."/>
        </authorList>
    </citation>
    <scope>NUCLEOTIDE SEQUENCE [LARGE SCALE GENOMIC DNA]</scope>
    <source>
        <strain evidence="5 6">NW12</strain>
    </source>
</reference>
<dbReference type="RefSeq" id="WP_107929655.1">
    <property type="nucleotide sequence ID" value="NZ_PZZN01000001.1"/>
</dbReference>
<proteinExistence type="inferred from homology"/>